<reference evidence="4" key="1">
    <citation type="submission" date="2025-08" db="UniProtKB">
        <authorList>
            <consortium name="Ensembl"/>
        </authorList>
    </citation>
    <scope>IDENTIFICATION</scope>
</reference>
<protein>
    <recommendedName>
        <fullName evidence="3">MTMR6-9 GRAM domain-containing protein</fullName>
    </recommendedName>
</protein>
<evidence type="ECO:0000256" key="1">
    <source>
        <dbReference type="ARBA" id="ARBA00007471"/>
    </source>
</evidence>
<evidence type="ECO:0000313" key="5">
    <source>
        <dbReference type="Proteomes" id="UP000694621"/>
    </source>
</evidence>
<dbReference type="Pfam" id="PF21098">
    <property type="entry name" value="PH-GRAM_MTMR6-like"/>
    <property type="match status" value="1"/>
</dbReference>
<dbReference type="GO" id="GO:0106018">
    <property type="term" value="F:phosphatidylinositol-3,5-bisphosphate phosphatase activity"/>
    <property type="evidence" value="ECO:0007669"/>
    <property type="project" value="TreeGrafter"/>
</dbReference>
<evidence type="ECO:0000259" key="3">
    <source>
        <dbReference type="Pfam" id="PF21098"/>
    </source>
</evidence>
<dbReference type="SUPFAM" id="SSF50729">
    <property type="entry name" value="PH domain-like"/>
    <property type="match status" value="1"/>
</dbReference>
<dbReference type="GO" id="GO:0046856">
    <property type="term" value="P:phosphatidylinositol dephosphorylation"/>
    <property type="evidence" value="ECO:0007669"/>
    <property type="project" value="TreeGrafter"/>
</dbReference>
<comment type="similarity">
    <text evidence="1">Belongs to the protein-tyrosine phosphatase family. Non-receptor class myotubularin subfamily.</text>
</comment>
<dbReference type="GO" id="GO:0005737">
    <property type="term" value="C:cytoplasm"/>
    <property type="evidence" value="ECO:0007669"/>
    <property type="project" value="TreeGrafter"/>
</dbReference>
<dbReference type="AlphaFoldDB" id="A0A8B9HI68"/>
<dbReference type="GO" id="GO:0004438">
    <property type="term" value="F:phosphatidylinositol-3-phosphate phosphatase activity"/>
    <property type="evidence" value="ECO:0007669"/>
    <property type="project" value="TreeGrafter"/>
</dbReference>
<name>A0A8B9HI68_ASTMX</name>
<dbReference type="Gene3D" id="2.30.29.30">
    <property type="entry name" value="Pleckstrin-homology domain (PH domain)/Phosphotyrosine-binding domain (PTB)"/>
    <property type="match status" value="1"/>
</dbReference>
<evidence type="ECO:0000256" key="2">
    <source>
        <dbReference type="ARBA" id="ARBA00022801"/>
    </source>
</evidence>
<proteinExistence type="inferred from homology"/>
<dbReference type="Proteomes" id="UP000694621">
    <property type="component" value="Unplaced"/>
</dbReference>
<feature type="domain" description="MTMR6-9 GRAM" evidence="3">
    <location>
        <begin position="4"/>
        <end position="95"/>
    </location>
</feature>
<accession>A0A8B9HI68</accession>
<dbReference type="InterPro" id="IPR048994">
    <property type="entry name" value="PH-GRAM_MTMR6-9"/>
</dbReference>
<evidence type="ECO:0000313" key="4">
    <source>
        <dbReference type="Ensembl" id="ENSAMXP00005012783.1"/>
    </source>
</evidence>
<dbReference type="FunFam" id="2.30.29.30:FF:000135">
    <property type="entry name" value="Myotubularin related protein 6"/>
    <property type="match status" value="1"/>
</dbReference>
<sequence>LEHVENVRLIDRLTPRKSVVGTLYLSSTHTIFVENSDARKETWVLHSLVGSIERPPTTPSGSTLIIRCKNVQVYQLLLPQEKDCMDIQASLTRLSRPGEQRHRDLQ</sequence>
<dbReference type="InterPro" id="IPR011993">
    <property type="entry name" value="PH-like_dom_sf"/>
</dbReference>
<dbReference type="PANTHER" id="PTHR10807">
    <property type="entry name" value="MYOTUBULARIN-RELATED"/>
    <property type="match status" value="1"/>
</dbReference>
<dbReference type="PANTHER" id="PTHR10807:SF124">
    <property type="entry name" value="PHOSPHATIDYLINOSITOL-3-PHOSPHATASE"/>
    <property type="match status" value="1"/>
</dbReference>
<organism evidence="4 5">
    <name type="scientific">Astyanax mexicanus</name>
    <name type="common">Blind cave fish</name>
    <name type="synonym">Astyanax fasciatus mexicanus</name>
    <dbReference type="NCBI Taxonomy" id="7994"/>
    <lineage>
        <taxon>Eukaryota</taxon>
        <taxon>Metazoa</taxon>
        <taxon>Chordata</taxon>
        <taxon>Craniata</taxon>
        <taxon>Vertebrata</taxon>
        <taxon>Euteleostomi</taxon>
        <taxon>Actinopterygii</taxon>
        <taxon>Neopterygii</taxon>
        <taxon>Teleostei</taxon>
        <taxon>Ostariophysi</taxon>
        <taxon>Characiformes</taxon>
        <taxon>Characoidei</taxon>
        <taxon>Acestrorhamphidae</taxon>
        <taxon>Acestrorhamphinae</taxon>
        <taxon>Astyanax</taxon>
    </lineage>
</organism>
<keyword evidence="2" id="KW-0378">Hydrolase</keyword>
<dbReference type="InterPro" id="IPR030564">
    <property type="entry name" value="Myotubularin"/>
</dbReference>
<dbReference type="Ensembl" id="ENSAMXT00005014159.1">
    <property type="protein sequence ID" value="ENSAMXP00005012783.1"/>
    <property type="gene ID" value="ENSAMXG00005006891.1"/>
</dbReference>